<gene>
    <name evidence="6" type="ORF">AS189_05970</name>
</gene>
<feature type="domain" description="HTH tetR-type" evidence="5">
    <location>
        <begin position="1"/>
        <end position="60"/>
    </location>
</feature>
<dbReference type="PANTHER" id="PTHR30055">
    <property type="entry name" value="HTH-TYPE TRANSCRIPTIONAL REGULATOR RUTR"/>
    <property type="match status" value="1"/>
</dbReference>
<sequence length="217" mass="23714">MTGRARLRDAAIECFAARGFGESLRAIATRAGVSAGLVRHHFGSKEELRDECDATVLERYRVLKVDSMNTPPTGLFAQLPASRDGGVLMVYILRSVQDGSPAGRTFVDNMVAEALDFTTDAVARGLVVPSRNEEARARFMVQQSIGSMLVNLAMRPEVRLDDFANVMDQYMAQAMLPTLEVYTEGVFADRTYLDEYLAYLAAKTNPPAGLAGEAAIR</sequence>
<dbReference type="InterPro" id="IPR050109">
    <property type="entry name" value="HTH-type_TetR-like_transc_reg"/>
</dbReference>
<organism evidence="6 7">
    <name type="scientific">Arthrobacter alpinus</name>
    <dbReference type="NCBI Taxonomy" id="656366"/>
    <lineage>
        <taxon>Bacteria</taxon>
        <taxon>Bacillati</taxon>
        <taxon>Actinomycetota</taxon>
        <taxon>Actinomycetes</taxon>
        <taxon>Micrococcales</taxon>
        <taxon>Micrococcaceae</taxon>
        <taxon>Arthrobacter</taxon>
    </lineage>
</organism>
<dbReference type="InterPro" id="IPR001647">
    <property type="entry name" value="HTH_TetR"/>
</dbReference>
<evidence type="ECO:0000256" key="2">
    <source>
        <dbReference type="ARBA" id="ARBA00023125"/>
    </source>
</evidence>
<dbReference type="PRINTS" id="PR00455">
    <property type="entry name" value="HTHTETR"/>
</dbReference>
<keyword evidence="3" id="KW-0804">Transcription</keyword>
<evidence type="ECO:0000313" key="6">
    <source>
        <dbReference type="EMBL" id="ALO66123.1"/>
    </source>
</evidence>
<evidence type="ECO:0000259" key="5">
    <source>
        <dbReference type="PROSITE" id="PS50977"/>
    </source>
</evidence>
<dbReference type="Pfam" id="PF17933">
    <property type="entry name" value="TetR_C_25"/>
    <property type="match status" value="1"/>
</dbReference>
<dbReference type="PROSITE" id="PS50977">
    <property type="entry name" value="HTH_TETR_2"/>
    <property type="match status" value="1"/>
</dbReference>
<keyword evidence="1" id="KW-0805">Transcription regulation</keyword>
<dbReference type="PANTHER" id="PTHR30055:SF234">
    <property type="entry name" value="HTH-TYPE TRANSCRIPTIONAL REGULATOR BETI"/>
    <property type="match status" value="1"/>
</dbReference>
<dbReference type="InterPro" id="IPR041484">
    <property type="entry name" value="TetR_C_25"/>
</dbReference>
<dbReference type="Gene3D" id="1.10.357.10">
    <property type="entry name" value="Tetracycline Repressor, domain 2"/>
    <property type="match status" value="1"/>
</dbReference>
<proteinExistence type="predicted"/>
<keyword evidence="2 4" id="KW-0238">DNA-binding</keyword>
<dbReference type="InterPro" id="IPR023772">
    <property type="entry name" value="DNA-bd_HTH_TetR-type_CS"/>
</dbReference>
<feature type="DNA-binding region" description="H-T-H motif" evidence="4">
    <location>
        <begin position="23"/>
        <end position="42"/>
    </location>
</feature>
<dbReference type="EMBL" id="CP013200">
    <property type="protein sequence ID" value="ALO66123.1"/>
    <property type="molecule type" value="Genomic_DNA"/>
</dbReference>
<evidence type="ECO:0000313" key="7">
    <source>
        <dbReference type="Proteomes" id="UP000059574"/>
    </source>
</evidence>
<name>A0A0S2LY54_9MICC</name>
<reference evidence="7" key="1">
    <citation type="submission" date="2015-11" db="EMBL/GenBank/DDBJ databases">
        <authorList>
            <person name="Kumar R."/>
            <person name="Singh D."/>
            <person name="Swarnkar M.K."/>
            <person name="Singh A.K."/>
            <person name="Kumar S."/>
        </authorList>
    </citation>
    <scope>NUCLEOTIDE SEQUENCE [LARGE SCALE GENOMIC DNA]</scope>
    <source>
        <strain evidence="7">ERGS4:06</strain>
    </source>
</reference>
<evidence type="ECO:0000256" key="4">
    <source>
        <dbReference type="PROSITE-ProRule" id="PRU00335"/>
    </source>
</evidence>
<evidence type="ECO:0000256" key="1">
    <source>
        <dbReference type="ARBA" id="ARBA00023015"/>
    </source>
</evidence>
<evidence type="ECO:0000256" key="3">
    <source>
        <dbReference type="ARBA" id="ARBA00023163"/>
    </source>
</evidence>
<accession>A0A0S2LY54</accession>
<dbReference type="GO" id="GO:0000976">
    <property type="term" value="F:transcription cis-regulatory region binding"/>
    <property type="evidence" value="ECO:0007669"/>
    <property type="project" value="TreeGrafter"/>
</dbReference>
<dbReference type="Proteomes" id="UP000059574">
    <property type="component" value="Chromosome"/>
</dbReference>
<dbReference type="AlphaFoldDB" id="A0A0S2LY54"/>
<dbReference type="GO" id="GO:0003700">
    <property type="term" value="F:DNA-binding transcription factor activity"/>
    <property type="evidence" value="ECO:0007669"/>
    <property type="project" value="TreeGrafter"/>
</dbReference>
<protein>
    <recommendedName>
        <fullName evidence="5">HTH tetR-type domain-containing protein</fullName>
    </recommendedName>
</protein>
<dbReference type="InterPro" id="IPR009057">
    <property type="entry name" value="Homeodomain-like_sf"/>
</dbReference>
<dbReference type="PROSITE" id="PS01081">
    <property type="entry name" value="HTH_TETR_1"/>
    <property type="match status" value="1"/>
</dbReference>
<dbReference type="Pfam" id="PF00440">
    <property type="entry name" value="TetR_N"/>
    <property type="match status" value="1"/>
</dbReference>
<dbReference type="SUPFAM" id="SSF46689">
    <property type="entry name" value="Homeodomain-like"/>
    <property type="match status" value="1"/>
</dbReference>
<reference evidence="6 7" key="2">
    <citation type="journal article" date="2016" name="J. Biotechnol.">
        <title>Complete genome sequence of Arthrobacter alpinus ERGS4:06, a yellow pigmented bacterium tolerant to cold and radiations isolated from Sikkim Himalaya.</title>
        <authorList>
            <person name="Kumar R."/>
            <person name="Singh D."/>
            <person name="Swarnkar M.K."/>
            <person name="Singh A.K."/>
            <person name="Kumar S."/>
        </authorList>
    </citation>
    <scope>NUCLEOTIDE SEQUENCE [LARGE SCALE GENOMIC DNA]</scope>
    <source>
        <strain evidence="6 7">ERGS4:06</strain>
    </source>
</reference>